<keyword evidence="4" id="KW-0479">Metal-binding</keyword>
<dbReference type="GO" id="GO:0051537">
    <property type="term" value="F:2 iron, 2 sulfur cluster binding"/>
    <property type="evidence" value="ECO:0007669"/>
    <property type="project" value="UniProtKB-KW"/>
</dbReference>
<dbReference type="InterPro" id="IPR006058">
    <property type="entry name" value="2Fe2S_fd_BS"/>
</dbReference>
<dbReference type="AlphaFoldDB" id="A0A1E5E431"/>
<evidence type="ECO:0000256" key="1">
    <source>
        <dbReference type="ARBA" id="ARBA00007874"/>
    </source>
</evidence>
<dbReference type="Proteomes" id="UP000094070">
    <property type="component" value="Unassembled WGS sequence"/>
</dbReference>
<organism evidence="10 11">
    <name type="scientific">Vibrio rumoiensis 1S-45</name>
    <dbReference type="NCBI Taxonomy" id="1188252"/>
    <lineage>
        <taxon>Bacteria</taxon>
        <taxon>Pseudomonadati</taxon>
        <taxon>Pseudomonadota</taxon>
        <taxon>Gammaproteobacteria</taxon>
        <taxon>Vibrionales</taxon>
        <taxon>Vibrionaceae</taxon>
        <taxon>Vibrio</taxon>
    </lineage>
</organism>
<evidence type="ECO:0000256" key="2">
    <source>
        <dbReference type="ARBA" id="ARBA00022448"/>
    </source>
</evidence>
<name>A0A1E5E431_9VIBR</name>
<gene>
    <name evidence="10" type="ORF">A1QC_06765</name>
</gene>
<evidence type="ECO:0000256" key="7">
    <source>
        <dbReference type="ARBA" id="ARBA00023014"/>
    </source>
</evidence>
<dbReference type="EMBL" id="AJYK02000040">
    <property type="protein sequence ID" value="OEF27208.1"/>
    <property type="molecule type" value="Genomic_DNA"/>
</dbReference>
<comment type="caution">
    <text evidence="10">The sequence shown here is derived from an EMBL/GenBank/DDBJ whole genome shotgun (WGS) entry which is preliminary data.</text>
</comment>
<keyword evidence="3" id="KW-0001">2Fe-2S</keyword>
<accession>A0A1E5E431</accession>
<keyword evidence="2" id="KW-0813">Transport</keyword>
<dbReference type="STRING" id="1188252.A1QC_06765"/>
<proteinExistence type="inferred from homology"/>
<evidence type="ECO:0000259" key="9">
    <source>
        <dbReference type="PROSITE" id="PS51085"/>
    </source>
</evidence>
<evidence type="ECO:0000256" key="5">
    <source>
        <dbReference type="ARBA" id="ARBA00022982"/>
    </source>
</evidence>
<keyword evidence="5" id="KW-0249">Electron transport</keyword>
<keyword evidence="7" id="KW-0411">Iron-sulfur</keyword>
<evidence type="ECO:0000313" key="11">
    <source>
        <dbReference type="Proteomes" id="UP000094070"/>
    </source>
</evidence>
<comment type="similarity">
    <text evidence="1">Belongs to the 2Fe2S plant-type ferredoxin family.</text>
</comment>
<evidence type="ECO:0000256" key="8">
    <source>
        <dbReference type="ARBA" id="ARBA00034078"/>
    </source>
</evidence>
<feature type="domain" description="2Fe-2S ferredoxin-type" evidence="9">
    <location>
        <begin position="3"/>
        <end position="89"/>
    </location>
</feature>
<keyword evidence="11" id="KW-1185">Reference proteome</keyword>
<evidence type="ECO:0000256" key="4">
    <source>
        <dbReference type="ARBA" id="ARBA00022723"/>
    </source>
</evidence>
<dbReference type="InterPro" id="IPR001041">
    <property type="entry name" value="2Fe-2S_ferredoxin-type"/>
</dbReference>
<dbReference type="PANTHER" id="PTHR43112:SF3">
    <property type="entry name" value="FERREDOXIN-2, CHLOROPLASTIC"/>
    <property type="match status" value="1"/>
</dbReference>
<dbReference type="GO" id="GO:0046872">
    <property type="term" value="F:metal ion binding"/>
    <property type="evidence" value="ECO:0007669"/>
    <property type="project" value="UniProtKB-KW"/>
</dbReference>
<dbReference type="PROSITE" id="PS00197">
    <property type="entry name" value="2FE2S_FER_1"/>
    <property type="match status" value="1"/>
</dbReference>
<comment type="cofactor">
    <cofactor evidence="8">
        <name>[2Fe-2S] cluster</name>
        <dbReference type="ChEBI" id="CHEBI:190135"/>
    </cofactor>
</comment>
<dbReference type="InterPro" id="IPR012675">
    <property type="entry name" value="Beta-grasp_dom_sf"/>
</dbReference>
<dbReference type="PANTHER" id="PTHR43112">
    <property type="entry name" value="FERREDOXIN"/>
    <property type="match status" value="1"/>
</dbReference>
<dbReference type="eggNOG" id="COG1018">
    <property type="taxonomic scope" value="Bacteria"/>
</dbReference>
<dbReference type="InterPro" id="IPR036010">
    <property type="entry name" value="2Fe-2S_ferredoxin-like_sf"/>
</dbReference>
<keyword evidence="6" id="KW-0408">Iron</keyword>
<dbReference type="SUPFAM" id="SSF54292">
    <property type="entry name" value="2Fe-2S ferredoxin-like"/>
    <property type="match status" value="1"/>
</dbReference>
<protein>
    <submittedName>
        <fullName evidence="10">Ferredoxin</fullName>
    </submittedName>
</protein>
<evidence type="ECO:0000256" key="6">
    <source>
        <dbReference type="ARBA" id="ARBA00023004"/>
    </source>
</evidence>
<sequence length="89" mass="10099">MIYRVTLLPDHIEFDADSKQTLLDAALESGINLPNRCRVGVCTACVCKKIEGVVYYDLEPVLTEKEQQQGWIFPCKAYPRSHLVLSLDE</sequence>
<evidence type="ECO:0000313" key="10">
    <source>
        <dbReference type="EMBL" id="OEF27208.1"/>
    </source>
</evidence>
<dbReference type="PROSITE" id="PS51085">
    <property type="entry name" value="2FE2S_FER_2"/>
    <property type="match status" value="1"/>
</dbReference>
<dbReference type="CDD" id="cd00207">
    <property type="entry name" value="fer2"/>
    <property type="match status" value="1"/>
</dbReference>
<evidence type="ECO:0000256" key="3">
    <source>
        <dbReference type="ARBA" id="ARBA00022714"/>
    </source>
</evidence>
<dbReference type="OrthoDB" id="9806195at2"/>
<reference evidence="10 11" key="1">
    <citation type="journal article" date="2012" name="Science">
        <title>Ecological populations of bacteria act as socially cohesive units of antibiotic production and resistance.</title>
        <authorList>
            <person name="Cordero O.X."/>
            <person name="Wildschutte H."/>
            <person name="Kirkup B."/>
            <person name="Proehl S."/>
            <person name="Ngo L."/>
            <person name="Hussain F."/>
            <person name="Le Roux F."/>
            <person name="Mincer T."/>
            <person name="Polz M.F."/>
        </authorList>
    </citation>
    <scope>NUCLEOTIDE SEQUENCE [LARGE SCALE GENOMIC DNA]</scope>
    <source>
        <strain evidence="10 11">1S-45</strain>
    </source>
</reference>
<dbReference type="RefSeq" id="WP_026025723.1">
    <property type="nucleotide sequence ID" value="NZ_AJYK02000040.1"/>
</dbReference>
<dbReference type="Gene3D" id="3.10.20.30">
    <property type="match status" value="1"/>
</dbReference>
<dbReference type="Pfam" id="PF00111">
    <property type="entry name" value="Fer2"/>
    <property type="match status" value="1"/>
</dbReference>